<evidence type="ECO:0000256" key="11">
    <source>
        <dbReference type="ARBA" id="ARBA00023204"/>
    </source>
</evidence>
<evidence type="ECO:0000256" key="7">
    <source>
        <dbReference type="ARBA" id="ARBA00022763"/>
    </source>
</evidence>
<keyword evidence="5" id="KW-0004">4Fe-4S</keyword>
<keyword evidence="8" id="KW-0378">Hydrolase</keyword>
<evidence type="ECO:0000256" key="6">
    <source>
        <dbReference type="ARBA" id="ARBA00022723"/>
    </source>
</evidence>
<evidence type="ECO:0000256" key="12">
    <source>
        <dbReference type="SAM" id="MobiDB-lite"/>
    </source>
</evidence>
<accession>A0A1I7A675</accession>
<dbReference type="SMART" id="SM00986">
    <property type="entry name" value="UDG"/>
    <property type="match status" value="1"/>
</dbReference>
<feature type="domain" description="Uracil-DNA glycosylase-like" evidence="13">
    <location>
        <begin position="210"/>
        <end position="357"/>
    </location>
</feature>
<dbReference type="Proteomes" id="UP000198844">
    <property type="component" value="Unassembled WGS sequence"/>
</dbReference>
<keyword evidence="6" id="KW-0479">Metal-binding</keyword>
<dbReference type="PANTHER" id="PTHR33693:SF1">
    <property type="entry name" value="TYPE-4 URACIL-DNA GLYCOSYLASE"/>
    <property type="match status" value="1"/>
</dbReference>
<dbReference type="Gene3D" id="3.40.470.10">
    <property type="entry name" value="Uracil-DNA glycosylase-like domain"/>
    <property type="match status" value="1"/>
</dbReference>
<dbReference type="OrthoDB" id="5290748at2"/>
<dbReference type="EC" id="3.2.2.27" evidence="3"/>
<feature type="compositionally biased region" description="Basic and acidic residues" evidence="12">
    <location>
        <begin position="106"/>
        <end position="115"/>
    </location>
</feature>
<name>A0A1I7A675_9BURK</name>
<evidence type="ECO:0000256" key="5">
    <source>
        <dbReference type="ARBA" id="ARBA00022485"/>
    </source>
</evidence>
<keyword evidence="7" id="KW-0227">DNA damage</keyword>
<dbReference type="SMART" id="SM00987">
    <property type="entry name" value="UreE_C"/>
    <property type="match status" value="1"/>
</dbReference>
<feature type="compositionally biased region" description="Basic and acidic residues" evidence="12">
    <location>
        <begin position="161"/>
        <end position="176"/>
    </location>
</feature>
<dbReference type="EMBL" id="FPBH01000003">
    <property type="protein sequence ID" value="SFT70433.1"/>
    <property type="molecule type" value="Genomic_DNA"/>
</dbReference>
<dbReference type="InterPro" id="IPR005273">
    <property type="entry name" value="Ura-DNA_glyco_family4"/>
</dbReference>
<gene>
    <name evidence="14" type="ORF">SAMN05192563_1003110</name>
</gene>
<dbReference type="NCBIfam" id="TIGR00758">
    <property type="entry name" value="UDG_fam4"/>
    <property type="match status" value="1"/>
</dbReference>
<evidence type="ECO:0000313" key="14">
    <source>
        <dbReference type="EMBL" id="SFT70433.1"/>
    </source>
</evidence>
<reference evidence="14 15" key="1">
    <citation type="submission" date="2016-10" db="EMBL/GenBank/DDBJ databases">
        <authorList>
            <person name="de Groot N.N."/>
        </authorList>
    </citation>
    <scope>NUCLEOTIDE SEQUENCE [LARGE SCALE GENOMIC DNA]</scope>
    <source>
        <strain evidence="14 15">LMG 27731</strain>
    </source>
</reference>
<evidence type="ECO:0000256" key="9">
    <source>
        <dbReference type="ARBA" id="ARBA00023004"/>
    </source>
</evidence>
<dbReference type="SUPFAM" id="SSF52141">
    <property type="entry name" value="Uracil-DNA glycosylase-like"/>
    <property type="match status" value="1"/>
</dbReference>
<evidence type="ECO:0000256" key="10">
    <source>
        <dbReference type="ARBA" id="ARBA00023014"/>
    </source>
</evidence>
<comment type="similarity">
    <text evidence="2">Belongs to the uracil-DNA glycosylase (UDG) superfamily. Type 4 (UDGa) family.</text>
</comment>
<evidence type="ECO:0000259" key="13">
    <source>
        <dbReference type="SMART" id="SM00986"/>
    </source>
</evidence>
<dbReference type="InterPro" id="IPR005122">
    <property type="entry name" value="Uracil-DNA_glycosylase-like"/>
</dbReference>
<dbReference type="GO" id="GO:0046872">
    <property type="term" value="F:metal ion binding"/>
    <property type="evidence" value="ECO:0007669"/>
    <property type="project" value="UniProtKB-KW"/>
</dbReference>
<dbReference type="CDD" id="cd10030">
    <property type="entry name" value="UDG-F4_TTUDGA_SPO1dp_like"/>
    <property type="match status" value="1"/>
</dbReference>
<evidence type="ECO:0000256" key="4">
    <source>
        <dbReference type="ARBA" id="ARBA00019403"/>
    </source>
</evidence>
<proteinExistence type="inferred from homology"/>
<feature type="region of interest" description="Disordered" evidence="12">
    <location>
        <begin position="29"/>
        <end position="180"/>
    </location>
</feature>
<evidence type="ECO:0000256" key="3">
    <source>
        <dbReference type="ARBA" id="ARBA00012030"/>
    </source>
</evidence>
<evidence type="ECO:0000313" key="15">
    <source>
        <dbReference type="Proteomes" id="UP000198844"/>
    </source>
</evidence>
<dbReference type="RefSeq" id="WP_093633353.1">
    <property type="nucleotide sequence ID" value="NZ_CAJNBA010000002.1"/>
</dbReference>
<dbReference type="InterPro" id="IPR036895">
    <property type="entry name" value="Uracil-DNA_glycosylase-like_sf"/>
</dbReference>
<comment type="catalytic activity">
    <reaction evidence="1">
        <text>Hydrolyzes single-stranded DNA or mismatched double-stranded DNA and polynucleotides, releasing free uracil.</text>
        <dbReference type="EC" id="3.2.2.27"/>
    </reaction>
</comment>
<dbReference type="GO" id="GO:0051539">
    <property type="term" value="F:4 iron, 4 sulfur cluster binding"/>
    <property type="evidence" value="ECO:0007669"/>
    <property type="project" value="UniProtKB-KW"/>
</dbReference>
<dbReference type="GeneID" id="77194689"/>
<dbReference type="AlphaFoldDB" id="A0A1I7A675"/>
<keyword evidence="11" id="KW-0234">DNA repair</keyword>
<evidence type="ECO:0000256" key="8">
    <source>
        <dbReference type="ARBA" id="ARBA00022801"/>
    </source>
</evidence>
<feature type="compositionally biased region" description="Low complexity" evidence="12">
    <location>
        <begin position="131"/>
        <end position="141"/>
    </location>
</feature>
<dbReference type="Pfam" id="PF03167">
    <property type="entry name" value="UDG"/>
    <property type="match status" value="1"/>
</dbReference>
<dbReference type="InterPro" id="IPR051536">
    <property type="entry name" value="UDG_Type-4/5"/>
</dbReference>
<dbReference type="PANTHER" id="PTHR33693">
    <property type="entry name" value="TYPE-5 URACIL-DNA GLYCOSYLASE"/>
    <property type="match status" value="1"/>
</dbReference>
<protein>
    <recommendedName>
        <fullName evidence="4">Type-4 uracil-DNA glycosylase</fullName>
        <ecNumber evidence="3">3.2.2.27</ecNumber>
    </recommendedName>
</protein>
<sequence>MALHESVLEEFGLAPLWVRRGMSAAQEPVVEAAAEQGGAGLADQVARREDPRMTGSEPSSSMLAQDGRDVARPAMRTGEAGQADSAQLQGERRAPVRADQAPPPAETRDRFDRQTPARASDSSRPMPAPVETRQPPQQSRTPEPPPFDAPPDDDFAWFDDQPSHAHAPVEARRDAPEPSSIQTLDWDALSQQVAACERCRLCEKRTNTVFGVGDRNADWMLIGEAPGENEDRLGEPFVGQAGKLLDNMLRSLTLARDSNVYIANVIKCRPPGNRNPEPDEVARCEPYLQRQVTLVKPKVIVALGRFAAQSLLRTEASISSLRGRVHEYEGVPVIVTYHPAYLLRSLPDKAKAWADLCLARDTWLAAGGVPSNAAK</sequence>
<evidence type="ECO:0000256" key="2">
    <source>
        <dbReference type="ARBA" id="ARBA00006521"/>
    </source>
</evidence>
<evidence type="ECO:0000256" key="1">
    <source>
        <dbReference type="ARBA" id="ARBA00001400"/>
    </source>
</evidence>
<dbReference type="GO" id="GO:0006281">
    <property type="term" value="P:DNA repair"/>
    <property type="evidence" value="ECO:0007669"/>
    <property type="project" value="UniProtKB-KW"/>
</dbReference>
<dbReference type="GO" id="GO:0004844">
    <property type="term" value="F:uracil DNA N-glycosylase activity"/>
    <property type="evidence" value="ECO:0007669"/>
    <property type="project" value="UniProtKB-EC"/>
</dbReference>
<keyword evidence="10" id="KW-0411">Iron-sulfur</keyword>
<keyword evidence="9" id="KW-0408">Iron</keyword>
<organism evidence="14 15">
    <name type="scientific">Paraburkholderia aspalathi</name>
    <dbReference type="NCBI Taxonomy" id="1324617"/>
    <lineage>
        <taxon>Bacteria</taxon>
        <taxon>Pseudomonadati</taxon>
        <taxon>Pseudomonadota</taxon>
        <taxon>Betaproteobacteria</taxon>
        <taxon>Burkholderiales</taxon>
        <taxon>Burkholderiaceae</taxon>
        <taxon>Paraburkholderia</taxon>
    </lineage>
</organism>